<dbReference type="Pfam" id="PF01957">
    <property type="entry name" value="NfeD"/>
    <property type="match status" value="1"/>
</dbReference>
<keyword evidence="3 5" id="KW-1133">Transmembrane helix</keyword>
<sequence length="143" mass="15992">MPSSTLIWLLAGSGLCLLELFLPSAFVAFMMGISAFVVALLSQLGLSLWLQVAIWLLLSTILIVLSRRYLQPRRRKSKIQDAVVAETLTEIPAGKTGRVLYEGNSWRAKCDDDKLDIAPHQRVYVVRREGTTLIVMPENLLHS</sequence>
<reference evidence="8" key="1">
    <citation type="submission" date="2015-07" db="EMBL/GenBank/DDBJ databases">
        <title>Genome Of Nitrogen-Fixing Cyanobacterium Nostoc piscinale CENA21 From Solimoes/Amazon River Floodplain Sediments And Comparative Genomics To Uncover Biosynthetic Natural Products Potential.</title>
        <authorList>
            <person name="Leao T.F."/>
            <person name="Leao P.N."/>
            <person name="Guimaraes P.I."/>
            <person name="de Melo A.G.C."/>
            <person name="Ramos R.T.J."/>
            <person name="Silva A."/>
            <person name="Fiore M.F."/>
            <person name="Schneider M.P.C."/>
        </authorList>
    </citation>
    <scope>NUCLEOTIDE SEQUENCE [LARGE SCALE GENOMIC DNA]</scope>
    <source>
        <strain evidence="8">CENA21</strain>
    </source>
</reference>
<evidence type="ECO:0000256" key="5">
    <source>
        <dbReference type="SAM" id="Phobius"/>
    </source>
</evidence>
<name>A0A0M5MHZ1_9NOSO</name>
<keyword evidence="7" id="KW-0378">Hydrolase</keyword>
<dbReference type="RefSeq" id="WP_062297119.1">
    <property type="nucleotide sequence ID" value="NZ_CP012036.1"/>
</dbReference>
<comment type="subcellular location">
    <subcellularLocation>
        <location evidence="1">Membrane</location>
        <topology evidence="1">Multi-pass membrane protein</topology>
    </subcellularLocation>
</comment>
<dbReference type="SUPFAM" id="SSF141322">
    <property type="entry name" value="NfeD domain-like"/>
    <property type="match status" value="1"/>
</dbReference>
<dbReference type="InterPro" id="IPR002810">
    <property type="entry name" value="NfeD-like_C"/>
</dbReference>
<dbReference type="PANTHER" id="PTHR33507">
    <property type="entry name" value="INNER MEMBRANE PROTEIN YBBJ"/>
    <property type="match status" value="1"/>
</dbReference>
<dbReference type="GO" id="GO:0006508">
    <property type="term" value="P:proteolysis"/>
    <property type="evidence" value="ECO:0007669"/>
    <property type="project" value="UniProtKB-KW"/>
</dbReference>
<dbReference type="Proteomes" id="UP000062645">
    <property type="component" value="Chromosome"/>
</dbReference>
<evidence type="ECO:0000256" key="4">
    <source>
        <dbReference type="ARBA" id="ARBA00023136"/>
    </source>
</evidence>
<proteinExistence type="predicted"/>
<feature type="transmembrane region" description="Helical" evidence="5">
    <location>
        <begin position="46"/>
        <end position="66"/>
    </location>
</feature>
<protein>
    <submittedName>
        <fullName evidence="7">Membrane protein implicated in regulation of membrane protease activity</fullName>
    </submittedName>
</protein>
<feature type="transmembrane region" description="Helical" evidence="5">
    <location>
        <begin position="7"/>
        <end position="40"/>
    </location>
</feature>
<reference evidence="7 8" key="2">
    <citation type="journal article" date="2016" name="Genome Announc.">
        <title>Draft Genome Sequence of the N2-Fixing Cyanobacterium Nostoc piscinale CENA21, Isolated from the Brazilian Amazon Floodplain.</title>
        <authorList>
            <person name="Leao T."/>
            <person name="Guimaraes P.I."/>
            <person name="de Melo A.G."/>
            <person name="Ramos R.T."/>
            <person name="Leao P.N."/>
            <person name="Silva A."/>
            <person name="Fiore M.F."/>
            <person name="Schneider M.P."/>
        </authorList>
    </citation>
    <scope>NUCLEOTIDE SEQUENCE [LARGE SCALE GENOMIC DNA]</scope>
    <source>
        <strain evidence="7 8">CENA21</strain>
    </source>
</reference>
<keyword evidence="7" id="KW-0645">Protease</keyword>
<evidence type="ECO:0000313" key="7">
    <source>
        <dbReference type="EMBL" id="ALF55705.1"/>
    </source>
</evidence>
<feature type="domain" description="NfeD-like C-terminal" evidence="6">
    <location>
        <begin position="87"/>
        <end position="137"/>
    </location>
</feature>
<keyword evidence="2 5" id="KW-0812">Transmembrane</keyword>
<evidence type="ECO:0000256" key="3">
    <source>
        <dbReference type="ARBA" id="ARBA00022989"/>
    </source>
</evidence>
<evidence type="ECO:0000313" key="8">
    <source>
        <dbReference type="Proteomes" id="UP000062645"/>
    </source>
</evidence>
<dbReference type="GO" id="GO:0008233">
    <property type="term" value="F:peptidase activity"/>
    <property type="evidence" value="ECO:0007669"/>
    <property type="project" value="UniProtKB-KW"/>
</dbReference>
<dbReference type="EMBL" id="CP012036">
    <property type="protein sequence ID" value="ALF55705.1"/>
    <property type="molecule type" value="Genomic_DNA"/>
</dbReference>
<dbReference type="Gene3D" id="2.40.50.140">
    <property type="entry name" value="Nucleic acid-binding proteins"/>
    <property type="match status" value="1"/>
</dbReference>
<gene>
    <name evidence="7" type="ORF">ACX27_27200</name>
</gene>
<evidence type="ECO:0000259" key="6">
    <source>
        <dbReference type="Pfam" id="PF01957"/>
    </source>
</evidence>
<dbReference type="KEGG" id="npz:ACX27_27200"/>
<dbReference type="InterPro" id="IPR052165">
    <property type="entry name" value="Membrane_assoc_protease"/>
</dbReference>
<accession>A0A0M5MHZ1</accession>
<organism evidence="7 8">
    <name type="scientific">Nostoc piscinale CENA21</name>
    <dbReference type="NCBI Taxonomy" id="224013"/>
    <lineage>
        <taxon>Bacteria</taxon>
        <taxon>Bacillati</taxon>
        <taxon>Cyanobacteriota</taxon>
        <taxon>Cyanophyceae</taxon>
        <taxon>Nostocales</taxon>
        <taxon>Nostocaceae</taxon>
        <taxon>Nostoc</taxon>
    </lineage>
</organism>
<keyword evidence="4 5" id="KW-0472">Membrane</keyword>
<dbReference type="GO" id="GO:0005886">
    <property type="term" value="C:plasma membrane"/>
    <property type="evidence" value="ECO:0007669"/>
    <property type="project" value="TreeGrafter"/>
</dbReference>
<dbReference type="AlphaFoldDB" id="A0A0M5MHZ1"/>
<dbReference type="PANTHER" id="PTHR33507:SF3">
    <property type="entry name" value="INNER MEMBRANE PROTEIN YBBJ"/>
    <property type="match status" value="1"/>
</dbReference>
<dbReference type="PATRIC" id="fig|224013.5.peg.6507"/>
<evidence type="ECO:0000256" key="1">
    <source>
        <dbReference type="ARBA" id="ARBA00004141"/>
    </source>
</evidence>
<keyword evidence="8" id="KW-1185">Reference proteome</keyword>
<dbReference type="InterPro" id="IPR012340">
    <property type="entry name" value="NA-bd_OB-fold"/>
</dbReference>
<dbReference type="OrthoDB" id="425662at2"/>
<evidence type="ECO:0000256" key="2">
    <source>
        <dbReference type="ARBA" id="ARBA00022692"/>
    </source>
</evidence>
<dbReference type="STRING" id="224013.ACX27_27200"/>